<feature type="domain" description="C2H2-type" evidence="7">
    <location>
        <begin position="4875"/>
        <end position="4897"/>
    </location>
</feature>
<feature type="domain" description="C2H2-type" evidence="7">
    <location>
        <begin position="4677"/>
        <end position="4704"/>
    </location>
</feature>
<feature type="domain" description="C2H2-type" evidence="7">
    <location>
        <begin position="2926"/>
        <end position="2954"/>
    </location>
</feature>
<feature type="domain" description="C2H2-type" evidence="7">
    <location>
        <begin position="1934"/>
        <end position="1962"/>
    </location>
</feature>
<feature type="domain" description="C2H2-type" evidence="7">
    <location>
        <begin position="5866"/>
        <end position="5888"/>
    </location>
</feature>
<gene>
    <name evidence="8" type="ORF">OBRU01_06181</name>
</gene>
<feature type="domain" description="C2H2-type" evidence="7">
    <location>
        <begin position="448"/>
        <end position="476"/>
    </location>
</feature>
<feature type="domain" description="C2H2-type" evidence="7">
    <location>
        <begin position="5952"/>
        <end position="5980"/>
    </location>
</feature>
<feature type="domain" description="C2H2-type" evidence="7">
    <location>
        <begin position="5840"/>
        <end position="5867"/>
    </location>
</feature>
<feature type="domain" description="C2H2-type" evidence="7">
    <location>
        <begin position="2983"/>
        <end position="3010"/>
    </location>
</feature>
<feature type="domain" description="C2H2-type" evidence="7">
    <location>
        <begin position="6703"/>
        <end position="6730"/>
    </location>
</feature>
<feature type="domain" description="C2H2-type" evidence="7">
    <location>
        <begin position="5234"/>
        <end position="5262"/>
    </location>
</feature>
<feature type="domain" description="C2H2-type" evidence="7">
    <location>
        <begin position="2814"/>
        <end position="2841"/>
    </location>
</feature>
<feature type="domain" description="C2H2-type" evidence="7">
    <location>
        <begin position="4080"/>
        <end position="4111"/>
    </location>
</feature>
<evidence type="ECO:0000256" key="4">
    <source>
        <dbReference type="ARBA" id="ARBA00022833"/>
    </source>
</evidence>
<feature type="domain" description="C2H2-type" evidence="7">
    <location>
        <begin position="177"/>
        <end position="208"/>
    </location>
</feature>
<dbReference type="GO" id="GO:0003676">
    <property type="term" value="F:nucleic acid binding"/>
    <property type="evidence" value="ECO:0007669"/>
    <property type="project" value="InterPro"/>
</dbReference>
<feature type="domain" description="C2H2-type" evidence="7">
    <location>
        <begin position="2292"/>
        <end position="2319"/>
    </location>
</feature>
<name>A0A0L7LKX9_OPEBR</name>
<feature type="domain" description="C2H2-type" evidence="7">
    <location>
        <begin position="3754"/>
        <end position="3782"/>
    </location>
</feature>
<dbReference type="EMBL" id="JTDY01000693">
    <property type="protein sequence ID" value="KOB76193.1"/>
    <property type="molecule type" value="Genomic_DNA"/>
</dbReference>
<feature type="domain" description="C2H2-type" evidence="7">
    <location>
        <begin position="4562"/>
        <end position="4590"/>
    </location>
</feature>
<feature type="domain" description="C2H2-type" evidence="7">
    <location>
        <begin position="2641"/>
        <end position="2668"/>
    </location>
</feature>
<feature type="domain" description="C2H2-type" evidence="7">
    <location>
        <begin position="1511"/>
        <end position="1533"/>
    </location>
</feature>
<dbReference type="PANTHER" id="PTHR24379">
    <property type="entry name" value="KRAB AND ZINC FINGER DOMAIN-CONTAINING"/>
    <property type="match status" value="1"/>
</dbReference>
<feature type="domain" description="C2H2-type" evidence="7">
    <location>
        <begin position="2233"/>
        <end position="2261"/>
    </location>
</feature>
<dbReference type="GO" id="GO:0008270">
    <property type="term" value="F:zinc ion binding"/>
    <property type="evidence" value="ECO:0007669"/>
    <property type="project" value="UniProtKB-KW"/>
</dbReference>
<feature type="domain" description="C2H2-type" evidence="7">
    <location>
        <begin position="6909"/>
        <end position="6936"/>
    </location>
</feature>
<dbReference type="FunFam" id="3.30.160.60:FF:000065">
    <property type="entry name" value="B-cell CLL/lymphoma 6, member B"/>
    <property type="match status" value="1"/>
</dbReference>
<evidence type="ECO:0000259" key="7">
    <source>
        <dbReference type="PROSITE" id="PS50157"/>
    </source>
</evidence>
<feature type="domain" description="C2H2-type" evidence="7">
    <location>
        <begin position="2500"/>
        <end position="2527"/>
    </location>
</feature>
<dbReference type="FunFam" id="3.30.160.60:FF:000446">
    <property type="entry name" value="Zinc finger protein"/>
    <property type="match status" value="3"/>
</dbReference>
<evidence type="ECO:0000256" key="6">
    <source>
        <dbReference type="SAM" id="MobiDB-lite"/>
    </source>
</evidence>
<feature type="domain" description="C2H2-type" evidence="7">
    <location>
        <begin position="6237"/>
        <end position="6264"/>
    </location>
</feature>
<feature type="domain" description="C2H2-type" evidence="7">
    <location>
        <begin position="6814"/>
        <end position="6841"/>
    </location>
</feature>
<feature type="domain" description="C2H2-type" evidence="7">
    <location>
        <begin position="5462"/>
        <end position="5484"/>
    </location>
</feature>
<feature type="domain" description="C2H2-type" evidence="7">
    <location>
        <begin position="1627"/>
        <end position="1655"/>
    </location>
</feature>
<evidence type="ECO:0000256" key="2">
    <source>
        <dbReference type="ARBA" id="ARBA00022737"/>
    </source>
</evidence>
<feature type="domain" description="C2H2-type" evidence="7">
    <location>
        <begin position="6935"/>
        <end position="6958"/>
    </location>
</feature>
<feature type="domain" description="C2H2-type" evidence="7">
    <location>
        <begin position="4536"/>
        <end position="4558"/>
    </location>
</feature>
<feature type="domain" description="C2H2-type" evidence="7">
    <location>
        <begin position="1963"/>
        <end position="1990"/>
    </location>
</feature>
<feature type="non-terminal residue" evidence="8">
    <location>
        <position position="7079"/>
    </location>
</feature>
<feature type="domain" description="C2H2-type" evidence="7">
    <location>
        <begin position="3606"/>
        <end position="3633"/>
    </location>
</feature>
<feature type="domain" description="C2H2-type" evidence="7">
    <location>
        <begin position="4252"/>
        <end position="4280"/>
    </location>
</feature>
<feature type="domain" description="C2H2-type" evidence="7">
    <location>
        <begin position="6144"/>
        <end position="6171"/>
    </location>
</feature>
<feature type="domain" description="C2H2-type" evidence="7">
    <location>
        <begin position="2177"/>
        <end position="2199"/>
    </location>
</feature>
<dbReference type="SUPFAM" id="SSF57667">
    <property type="entry name" value="beta-beta-alpha zinc fingers"/>
    <property type="match status" value="64"/>
</dbReference>
<feature type="domain" description="C2H2-type" evidence="7">
    <location>
        <begin position="4990"/>
        <end position="5017"/>
    </location>
</feature>
<feature type="domain" description="C2H2-type" evidence="7">
    <location>
        <begin position="3727"/>
        <end position="3749"/>
    </location>
</feature>
<feature type="domain" description="C2H2-type" evidence="7">
    <location>
        <begin position="4849"/>
        <end position="4871"/>
    </location>
</feature>
<feature type="domain" description="C2H2-type" evidence="7">
    <location>
        <begin position="6963"/>
        <end position="6990"/>
    </location>
</feature>
<feature type="domain" description="C2H2-type" evidence="7">
    <location>
        <begin position="5893"/>
        <end position="5921"/>
    </location>
</feature>
<feature type="domain" description="C2H2-type" evidence="7">
    <location>
        <begin position="5263"/>
        <end position="5290"/>
    </location>
</feature>
<accession>A0A0L7LKX9</accession>
<feature type="domain" description="C2H2-type" evidence="7">
    <location>
        <begin position="6561"/>
        <end position="6583"/>
    </location>
</feature>
<feature type="domain" description="C2H2-type" evidence="7">
    <location>
        <begin position="151"/>
        <end position="173"/>
    </location>
</feature>
<dbReference type="PROSITE" id="PS50157">
    <property type="entry name" value="ZINC_FINGER_C2H2_2"/>
    <property type="match status" value="130"/>
</dbReference>
<feature type="domain" description="C2H2-type" evidence="7">
    <location>
        <begin position="4902"/>
        <end position="4930"/>
    </location>
</feature>
<feature type="domain" description="C2H2-type" evidence="7">
    <location>
        <begin position="2263"/>
        <end position="2291"/>
    </location>
</feature>
<feature type="domain" description="C2H2-type" evidence="7">
    <location>
        <begin position="6290"/>
        <end position="6318"/>
    </location>
</feature>
<feature type="domain" description="C2H2-type" evidence="7">
    <location>
        <begin position="636"/>
        <end position="658"/>
    </location>
</feature>
<dbReference type="Gene3D" id="3.30.160.60">
    <property type="entry name" value="Classic Zinc Finger"/>
    <property type="match status" value="73"/>
</dbReference>
<feature type="domain" description="C2H2-type" evidence="7">
    <location>
        <begin position="2840"/>
        <end position="2862"/>
    </location>
</feature>
<feature type="domain" description="C2H2-type" evidence="7">
    <location>
        <begin position="748"/>
        <end position="771"/>
    </location>
</feature>
<feature type="domain" description="C2H2-type" evidence="7">
    <location>
        <begin position="3351"/>
        <end position="3369"/>
    </location>
</feature>
<feature type="domain" description="C2H2-type" evidence="7">
    <location>
        <begin position="7023"/>
        <end position="7051"/>
    </location>
</feature>
<dbReference type="InterPro" id="IPR003604">
    <property type="entry name" value="Matrin/U1-like-C_Znf_C2H2"/>
</dbReference>
<feature type="domain" description="C2H2-type" evidence="7">
    <location>
        <begin position="3011"/>
        <end position="3038"/>
    </location>
</feature>
<feature type="domain" description="C2H2-type" evidence="7">
    <location>
        <begin position="4226"/>
        <end position="4248"/>
    </location>
</feature>
<feature type="domain" description="C2H2-type" evidence="7">
    <location>
        <begin position="59"/>
        <end position="87"/>
    </location>
</feature>
<feature type="domain" description="C2H2-type" evidence="7">
    <location>
        <begin position="3295"/>
        <end position="3322"/>
    </location>
</feature>
<feature type="domain" description="C2H2-type" evidence="7">
    <location>
        <begin position="6378"/>
        <end position="6405"/>
    </location>
</feature>
<feature type="domain" description="C2H2-type" evidence="7">
    <location>
        <begin position="3813"/>
        <end position="3841"/>
    </location>
</feature>
<feature type="domain" description="C2H2-type" evidence="7">
    <location>
        <begin position="5577"/>
        <end position="5604"/>
    </location>
</feature>
<feature type="domain" description="C2H2-type" evidence="7">
    <location>
        <begin position="4589"/>
        <end position="4617"/>
    </location>
</feature>
<keyword evidence="1" id="KW-0479">Metal-binding</keyword>
<feature type="domain" description="C2H2-type" evidence="7">
    <location>
        <begin position="1875"/>
        <end position="1903"/>
    </location>
</feature>
<feature type="domain" description="C2H2-type" evidence="7">
    <location>
        <begin position="1049"/>
        <end position="1077"/>
    </location>
</feature>
<keyword evidence="2" id="KW-0677">Repeat</keyword>
<evidence type="ECO:0000256" key="5">
    <source>
        <dbReference type="PROSITE-ProRule" id="PRU00042"/>
    </source>
</evidence>
<feature type="domain" description="C2H2-type" evidence="7">
    <location>
        <begin position="4339"/>
        <end position="4367"/>
    </location>
</feature>
<feature type="domain" description="C2H2-type" evidence="7">
    <location>
        <begin position="3898"/>
        <end position="3927"/>
    </location>
</feature>
<feature type="domain" description="C2H2-type" evidence="7">
    <location>
        <begin position="2151"/>
        <end position="2173"/>
    </location>
</feature>
<feature type="domain" description="C2H2-type" evidence="7">
    <location>
        <begin position="3207"/>
        <end position="3235"/>
    </location>
</feature>
<feature type="domain" description="C2H2-type" evidence="7">
    <location>
        <begin position="2348"/>
        <end position="2375"/>
    </location>
</feature>
<feature type="domain" description="C2H2-type" evidence="7">
    <location>
        <begin position="544"/>
        <end position="575"/>
    </location>
</feature>
<dbReference type="GO" id="GO:0048598">
    <property type="term" value="P:embryonic morphogenesis"/>
    <property type="evidence" value="ECO:0007669"/>
    <property type="project" value="UniProtKB-ARBA"/>
</dbReference>
<feature type="domain" description="C2H2-type" evidence="7">
    <location>
        <begin position="2320"/>
        <end position="2347"/>
    </location>
</feature>
<feature type="domain" description="C2H2-type" evidence="7">
    <location>
        <begin position="5122"/>
        <end position="5144"/>
    </location>
</feature>
<feature type="domain" description="C2H2-type" evidence="7">
    <location>
        <begin position="6263"/>
        <end position="6285"/>
    </location>
</feature>
<dbReference type="Proteomes" id="UP000037510">
    <property type="component" value="Unassembled WGS sequence"/>
</dbReference>
<evidence type="ECO:0000313" key="9">
    <source>
        <dbReference type="Proteomes" id="UP000037510"/>
    </source>
</evidence>
<evidence type="ECO:0000313" key="8">
    <source>
        <dbReference type="EMBL" id="KOB76193.1"/>
    </source>
</evidence>
<feature type="domain" description="C2H2-type" evidence="7">
    <location>
        <begin position="1537"/>
        <end position="1559"/>
    </location>
</feature>
<feature type="domain" description="C2H2-type" evidence="7">
    <location>
        <begin position="5548"/>
        <end position="5576"/>
    </location>
</feature>
<organism evidence="8 9">
    <name type="scientific">Operophtera brumata</name>
    <name type="common">Winter moth</name>
    <name type="synonym">Phalaena brumata</name>
    <dbReference type="NCBI Taxonomy" id="104452"/>
    <lineage>
        <taxon>Eukaryota</taxon>
        <taxon>Metazoa</taxon>
        <taxon>Ecdysozoa</taxon>
        <taxon>Arthropoda</taxon>
        <taxon>Hexapoda</taxon>
        <taxon>Insecta</taxon>
        <taxon>Pterygota</taxon>
        <taxon>Neoptera</taxon>
        <taxon>Endopterygota</taxon>
        <taxon>Lepidoptera</taxon>
        <taxon>Glossata</taxon>
        <taxon>Ditrysia</taxon>
        <taxon>Geometroidea</taxon>
        <taxon>Geometridae</taxon>
        <taxon>Larentiinae</taxon>
        <taxon>Operophtera</taxon>
    </lineage>
</organism>
<protein>
    <recommendedName>
        <fullName evidence="7">C2H2-type domain-containing protein</fullName>
    </recommendedName>
</protein>
<keyword evidence="3 5" id="KW-0863">Zinc-finger</keyword>
<feature type="domain" description="C2H2-type" evidence="7">
    <location>
        <begin position="3701"/>
        <end position="3723"/>
    </location>
</feature>
<feature type="domain" description="C2H2-type" evidence="7">
    <location>
        <begin position="5436"/>
        <end position="5458"/>
    </location>
</feature>
<dbReference type="SMART" id="SM00614">
    <property type="entry name" value="ZnF_BED"/>
    <property type="match status" value="5"/>
</dbReference>
<feature type="domain" description="C2H2-type" evidence="7">
    <location>
        <begin position="2867"/>
        <end position="2895"/>
    </location>
</feature>
<feature type="domain" description="C2H2-type" evidence="7">
    <location>
        <begin position="3959"/>
        <end position="3986"/>
    </location>
</feature>
<feature type="domain" description="C2H2-type" evidence="7">
    <location>
        <begin position="6349"/>
        <end position="6377"/>
    </location>
</feature>
<feature type="domain" description="C2H2-type" evidence="7">
    <location>
        <begin position="1598"/>
        <end position="1626"/>
    </location>
</feature>
<feature type="domain" description="C2H2-type" evidence="7">
    <location>
        <begin position="6192"/>
        <end position="6219"/>
    </location>
</feature>
<feature type="domain" description="C2H2-type" evidence="7">
    <location>
        <begin position="1822"/>
        <end position="1844"/>
    </location>
</feature>
<feature type="domain" description="C2H2-type" evidence="7">
    <location>
        <begin position="1684"/>
        <end position="1711"/>
    </location>
</feature>
<keyword evidence="9" id="KW-1185">Reference proteome</keyword>
<feature type="domain" description="C2H2-type" evidence="7">
    <location>
        <begin position="4441"/>
        <end position="4468"/>
    </location>
</feature>
<feature type="domain" description="C2H2-type" evidence="7">
    <location>
        <begin position="5175"/>
        <end position="5203"/>
    </location>
</feature>
<feature type="domain" description="C2H2-type" evidence="7">
    <location>
        <begin position="689"/>
        <end position="717"/>
    </location>
</feature>
<feature type="domain" description="C2H2-type" evidence="7">
    <location>
        <begin position="6759"/>
        <end position="6782"/>
    </location>
</feature>
<feature type="domain" description="C2H2-type" evidence="7">
    <location>
        <begin position="6406"/>
        <end position="6433"/>
    </location>
</feature>
<feature type="domain" description="C2H2-type" evidence="7">
    <location>
        <begin position="1733"/>
        <end position="1761"/>
    </location>
</feature>
<feature type="domain" description="C2H2-type" evidence="7">
    <location>
        <begin position="2526"/>
        <end position="2554"/>
    </location>
</feature>
<proteinExistence type="predicted"/>
<feature type="domain" description="C2H2-type" evidence="7">
    <location>
        <begin position="2955"/>
        <end position="2982"/>
    </location>
</feature>
<dbReference type="SMART" id="SM00451">
    <property type="entry name" value="ZnF_U1"/>
    <property type="match status" value="22"/>
</dbReference>
<feature type="domain" description="C2H2-type" evidence="7">
    <location>
        <begin position="3266"/>
        <end position="3294"/>
    </location>
</feature>
<feature type="domain" description="C2H2-type" evidence="7">
    <location>
        <begin position="868"/>
        <end position="896"/>
    </location>
</feature>
<feature type="domain" description="C2H2-type" evidence="7">
    <location>
        <begin position="1848"/>
        <end position="1870"/>
    </location>
</feature>
<feature type="domain" description="C2H2-type" evidence="7">
    <location>
        <begin position="662"/>
        <end position="684"/>
    </location>
</feature>
<feature type="domain" description="C2H2-type" evidence="7">
    <location>
        <begin position="3509"/>
        <end position="3531"/>
    </location>
</feature>
<feature type="domain" description="C2H2-type" evidence="7">
    <location>
        <begin position="5981"/>
        <end position="6008"/>
    </location>
</feature>
<feature type="domain" description="C2H2-type" evidence="7">
    <location>
        <begin position="1656"/>
        <end position="1683"/>
    </location>
</feature>
<dbReference type="FunFam" id="3.30.160.60:FF:000624">
    <property type="entry name" value="zinc finger protein 697"/>
    <property type="match status" value="3"/>
</dbReference>
<evidence type="ECO:0000256" key="1">
    <source>
        <dbReference type="ARBA" id="ARBA00022723"/>
    </source>
</evidence>
<dbReference type="FunFam" id="3.30.160.60:FF:000100">
    <property type="entry name" value="Zinc finger 45-like"/>
    <property type="match status" value="1"/>
</dbReference>
<keyword evidence="4" id="KW-0862">Zinc</keyword>
<feature type="domain" description="C2H2-type" evidence="7">
    <location>
        <begin position="7050"/>
        <end position="7077"/>
    </location>
</feature>
<feature type="domain" description="C2H2-type" evidence="7">
    <location>
        <begin position="778"/>
        <end position="805"/>
    </location>
</feature>
<feature type="domain" description="C2H2-type" evidence="7">
    <location>
        <begin position="6731"/>
        <end position="6753"/>
    </location>
</feature>
<feature type="domain" description="C2H2-type" evidence="7">
    <location>
        <begin position="4368"/>
        <end position="4395"/>
    </location>
</feature>
<feature type="domain" description="C2H2-type" evidence="7">
    <location>
        <begin position="1286"/>
        <end position="1313"/>
    </location>
</feature>
<feature type="domain" description="C2H2-type" evidence="7">
    <location>
        <begin position="3059"/>
        <end position="3086"/>
    </location>
</feature>
<feature type="domain" description="C2H2-type" evidence="7">
    <location>
        <begin position="3842"/>
        <end position="3869"/>
    </location>
</feature>
<feature type="domain" description="C2H2-type" evidence="7">
    <location>
        <begin position="5339"/>
        <end position="5366"/>
    </location>
</feature>
<feature type="domain" description="C2H2-type" evidence="7">
    <location>
        <begin position="4648"/>
        <end position="4676"/>
    </location>
</feature>
<sequence>MKFFSFLGRRKEIDELEKGKKPKKRLFERQVNQNPQWKNAVLVLKHSTAIPFKTCFNRILCSYCQEEFEPMAALRDHIKSVHSNADFNSAFYKVIDGLKVDISQMQCKICSADITDVDSLMAHISKTHDIPVNFEVSFGVLPYRQSSTALWMCLYCDKTYIKFSQINEHLRSHVKIYTCDKCSATFLSIHGLRQHERSFKCYKMNYKPRFGKTLKHRRNTEIILQCSTACPFRTWGQNFNCIFCRVQSNDPNGLRAHMATRHADFDIGQVFNRKLRKEFLKVDITDLQCKLCFKRIDSIDDLMVHLKSDHKQPISTDVQPGVLPFKLKDGSSWQCAICTIQFSDFISLKKHTSEHYQNYVCDTCGEGFITDTALIAHTRIPHDNKYACGRCVATFSTLEERSIHIKTQHTTLPYMCIYCKENPRFATWELRKRHLMEFHNYKPGADMYECTTCHMTFKTRSQKYHHNVKAHRTKKEAEYRRRGLISNKALIKVEDTDNVCVEVKPKSKYQRSARAEARIAIKRNATSILQCWTLSPFRWKKNKFKCAYCEDHFTECNALRDHIRLCATQHNIKDIYNKFKEMPLINVDSTEAICSVCSTPFIDVAQMREHVIQHGFELDTKHPDGVLPFYLDKESWKCVICEEKFNNFLKLYEHMNVHYQHYICATCGKGYMTAPRLRKHSEVHISGSFSCTDCDRVFVMRAARDSHKATAHAKGSRYECPHCYIRFDSYYHRMAHLKEAHCEKEVVYNCAHCDMTFKTSGKRASHVRSVHFPVQHDINCSYCGWQFKTNYELKRHMVRHTGDISVAKNGRRLKENVSERQMRRRRRACNQLPEESEKRILKTMMRRNATTLLECSTAWAFRWFHGAFYCAYCDIKFVDTQPLREHVRSNHLNEPPSQRVFSKLQENNMVKIDIAQLQCRLCDISLGSISYLKTHLESHGVFVQNNYSDGVLPFKLDDGGFFCQLCTSHFLTFTKINEHMNTHYQNYVCDTCGKGFVSTSRFRAHAHSVFNVYLPEKRSFTCGICDDVFCSKALRTSHRLKVHRKGIRYNCPRCSEVFTSYRARSNHLVNFHAQQSKERRSQILQTYVCNICDKSFSTSSKRSAHCRLVHNSPPRLESHQCYYCSALFANKSKLIVWKRKRKLLEDKANAALIIKHTNAVVFRWQRGKFMCAYCPKICANFTELRSHSSEHNKLDIFETSKTRLLFPLNIDISNLVCSICNVFINGIDDLKTHLNDDHAITINPSHSDGVIPFRLTGQEFRCVRCESRFDKFMTLFIHMNKHYPSFVCDSCGKAYSAENKLRSHKAIHESGRFECTQCDLVFSNRIAKNRHISEKHRPKDRYRCPICDEHLNSYHSRLLHLKMVHGESSEYRCTYCPAVFNSGSSNFKWIPKRKFHDHRDNAAIILECSNVCPFRWQRGLFVCAYCSLTFAEFGPLREHVIEHPNKIEALRIVGKHILKGDITDLKCELCLASIKDLNALVEHLKNAHQKPLINVLGLGVIPYLLISDGDYQCTHCTDTFKLFTTLNNHMNDHYPNSVCPLCGKAFSDSNKMTAHMKTHGIGAKGQYKCSKCDEVFPSAYDRHKHAMSSKHSSTMMRYRCPHCNENFKSYSNRLKHLKDFHDSKIEYPCSLCSAVFRMTNQRTKHIRQVHIKDKRFNCTVCPYQFVTAHQLQRHMICHNGERKYECQVCKKSYSRVSTLREHMRIHNNDRRSNIATILRTSTAYPFKYRNGAYLCYFCSTTFIEPERLRDHFRTAHSQSNKPVKPSRCDFLKMDFADISCKLCNAKIYDYAAFKIHLKEHENGLDFTWGESVLPYKLNKEEHTCQVCGKRYELFLSLHKHMNEHFEHYICETCGKRFATSQRMLTHARTHVRGVFPCRRCEETFESSSALYNHVSKVHRMNKRYKCPICNEKFVSYKHRLKHLSSVHGQNTAIFPCPSCTKVFTLCSQRSAHVRCQHLQERNHICQECGMKFFKKCELKMHSVKHGGARIFECVVCKKAYSRAHTLKEHMRIHNNDRRFICTYCNSGLKEGAERRAAFRNNISTILEISTAYPFKYRKGAYLCFFCKSTFIEPEKLREHNRIQHAETKHLLKPRKYEPLKIDFAETVCKECNLGITDYATFKIHLMAAHGKIVDCTWGDSVLPYKLGKEEHSCQICGKRYEMFLSLHKHMNEHYEHYICETCGKRFATAQRMVNHTRTHERGVFPCKRCEESFTSYASVYAHIAKVHRLNKRYKCPICDEKFVSYKHRLKHLNTVHGEKTAIFPCPVCPRVFDLCSQRTAHIRFRHLQERNHICSVCGMKFFTNYELQEHSIKHGGERIYQCDVCKKSYARLKTLREHMRIHNNDRRFVCPVCGQSFIQNCSLKQHMRIQARKQPEYKLTADKECVIKLLLSSRICPFKWKNSIFCCIYCNEQCSDPVKLRYHNQVHGNLKLAEIRRALTNLKANDLVKADITDVSCKLCDVTIVRFDDLKIHLVNKHKLNSNLISHDRILPFKLDTGSFKCGTCDEGFPEYMTLFHHLKTHFQNYTCEQCGTGYVSRIALQRHVASHQTGSFPCNECDKVFRTQQYKHNHEKMVHLKVKRNRCPYCLETFLYYVQKLNHIATAHGIIVKQFRCDMCPSVFNVKGELNSHIRTIHLKEKRHACDVCDAKFSSKSGVRKHMLMHTGVKKYKCGVCQKAYGRHFTLRQHMRIHLDDRRFERVMKLLMSSRICPFKWKSNIFYCIYCNEQYSDPVKLKEHNQVHGDLKQAEIQRALTNLKTLGLVKADISDISCKLCDAMIDTFDDLKNHLVNKHEHNSKLISDDGVLPFILDPGSFKCGSCDEGFPEYRTLTHHLKTHFQNYTCEQCGTGFVSESALRRHFGTHETGSFSCNECDKVFRTKESKLHHEKIVHLKAKRNRCPYCLETFLYYFQKLNHIATAHGIIVKQFTCDMCPSVFNIRGKLNSHIRTTHLKEKRYACDDCDANFSAKSGVRNHMLTHTGVKKYKCEVCQKAYGRQSTLRQHIRIHLDDRRFVCNVCEKSFVQKCSLKHHENKLTGHKERVMKLLMSSRICPFKWKSNIFYCIYCNEQYSDPVKLKEHNQVHGDLKLAEIQRALTNLKTLDLVKADITDVSCKLCDAMIDTFDVLKHHLVNTHEHNSNLISDDGILPFKLEPGSFKCGSCDEGFPEYRTLFYHLKTHFQNYTCEQCGTGFVSESGLRRHFATHETGSFPCNECDKVFRTKQSKLLHEKIVHLKAKTNRCPYCFESFLYYDQKLNHISAVHGIKIKQFTCDMCPSVFNIRGRLYRHIRTTHLKEKRYACDDCDAKFSSKSGVRNHMLMHTGVKKYKCEVCQKAYGRQFTLRQHMRIHLDDRRFVCNICEKSFVQKCSLKNHGGPQSEPQLLPTKSKYKRFTRKEGAMVLLQNSRICPFKWKKNTFMCLYCDEPYADPAELRKHNRDMHDDLKLSEISCALNEIANNDLVKADTTDVSCKLCDATIDKFNYLKNHLVYKHKQSSNLIKDAGILPFKLQHGSYKCGICFEEFTKYMNLSRHFNKHFQNYICELCGAGFASQPRLRTHYSIDDPDETQADVVTRHDKKAQAILAKRDRLQRVLVLLECSRICLFKRKASSFICIYCDQGYVDPAKLREHNIEHEDVKPVDIKKAIARIDKPELLKADITDVSCKLCNTSIDRLDDLVKHLFEKHNKKIDLNAEIGILPYKMNLDDYICAICGEKFTDYKTLNHHMNLHYPRFVCEQCGSGFVTAMRLKSHVVTHETGSFPCNACDKVFNSKDAMKGHFAYLHMKVKKHSCPQCHEKFSNYFQRLKHLSSVHGMDLDEYKCNFCTRVFNAKGPLRSHIRASHLKEKSHACDECDATFFSKSCLRKHVVKHSGEKKHQCCVCLKAFGRKSTLVQHMRIHLNDRRFVCNVCEASFVQKCSLKQHEDILTRNDTKSQVTLDNHAKRKHILVLLECSRIFLFKQKGVLFMCIYCDKKYKDPAKLREHNIEHEDVKPFQMKKAIAAMHKTELYKADVTDVSCKLCDFPIYRLDDLLTHLIKKHNKEIDLNTDIGILPFKINLDDYKCAVCDEKYIDYNTLSHHMNVHYPRFVCEQCGSGFATAMRLKAHTQVTLDNHAKRKHILVLLECSRIFLFKQKGVLFMCIYCDKKYKDPAKLREHNIEHEDVKPFQMKKAIAAMHKTELYKADVTDVSCKLCDFPIYRLDDLLTHLIKKHNKEIDLNTDIGILPFKINLDDYKCAVCDEKYIDYNTLSHHMNVHYPRFVCEQCGSGFATAMRLKAHVLRHETGSFPCDACHKVFGSKNARNAHYVYTHIKKGKTRCCPQCPEKFSNVVQRLNHLSTIHGMKMKELKCNFCSKVFNLKGRLTLHVRSMHLKEKRHACDVCDAQFFGKSELTRHMCKHTGEKKHQCGFCHKAIQTKTQVMLANRARRQRLLLLLECSTISLFKQKGTLFMCIYCNKSYADPAKLREHYTAHRDVKPAETGRAIARMNTTELIKADLTDISCKFCDIPIDRLDNLITHLYEKHNKKIDPNLDIGILPFKINLDNYKCAICDGNYTDFKTLNHHMNVHYPKYVCEKCGSGFVTAMRLKKHVVSHETGSFPCSACDKVFGSKDAMKGHYEYGHMKLKKHSCPQCPEKFLNHSQRLKHLTSIHGAKLKEFKCNFCSKVFNLRGRLSSHVRATHLKEKHHLCNLCDAKFFGKACLRKHMLMHSGEKKYQCGLCQKAYGRKYHLGAQAKHSIQARRQRILILLECSRICLFKRKGSLCICIYCNQGYEDPAKFRKHNLEHEDVKTVDIARAIARMHTTDLFKADITDVSCKLCDTSIDKLDDLIKHLLEKHDKKIGPNPDIGILPFKMNLDDYKCAICDEKFTDYKTLNHHMNVHYPNFVCEQCGSGFVTAMRLKAHVVTHETGSFPCNACDKVFSSTDAMKGHYEYVHMKVKKHSCPQCSETFLLYYQKLKHITSVHGTNLEKFSCNYCPKVFIARGHLGRHVRETHLKEKRHACSVCDANFYGKSGLTKHMVTHTGERKHHCTVCQKSYGRKTHLNGYVDPAKLREHNTEHEDVKPAEIKRAITRINATELLKVDITDVSCKLCDTPIDKLDDLITHLIEKHKKKIEPKSDMGIIPFKFTLEDYKCTICDKRYAEYITLKHHMNIHYPNFICEQCGSGFVTAGRLRVHSFSHETGSIACDSCDKIFRSNNAKRMHNESVHMKLKRHSCPQCPETFLHYYQRLKHISSIHGMKLKEFKCDLCAKVFIASGKLYAHVRATHLKEKRYACDVCNTKFFSTTLLKNHMLSHSGERKYQCGNDTKAKKPQIQNKHSDIDIEARRQRVLILLECSRICPFKWIRNLYFCIHCDQKYVDPAKLREHYTVHEDIKLAEIKHAISQHHRKKHEFVKADITDVSCKLCDTPINRLDDLLTHLFEKHQKKIDPKSDVGILPFKINLDDYKCVICDKKYGEYKSLNHHMNVHYQNFICELCGSGFITPERLRVHCFTHETGSIPCEACDKVFRSKNAKKEHYAYIHMKVKRHRCPQCPETFRNYFQRSKHISLIHGMKTKEFKCDLCPKVFTVSGKLRVHVRYAHLKLKRYACEVCEWKFYSSSELKQHMVTHSGERKYQCNVCKKSYARKYTLREHMRIHDNDRRFVCTICGKMVVPLFQVDYDRSLCKPLGTITDFSKLKRRARNVSETPEYECSRSPSPVPYERTPSPYAPEATNTNPPAKYLLKEPTKKISDCRQNALIVFENSTAYPFIFSNNSFRCFVCSQSYLDVPNLKLHMSEHPFAHIKRLVNNRKENVLKVDVSDLTCKLCLLPLRDLVSLKRHLREAHDKAIDTELQDNLIPYDLTIHSNEGYQCVVCEQNFIKVRILVIHMSDHFSNYSCEVCGSGFMTLRLLKKHLEVHETGNFPCDRCEKVFSTTHKRALHVRGVHLKQYPRRCPMCPERFNSNYKRTIHLQDAHNQSTRVHKCKTCGRGFHLKYHLISHVRSVHLQERNQQCDVCLQRFCNKESLKRHMVIHTGTIRDSDSSIILKGDSCGKLTILRNPIPLDSLICEDEDSQKEKKVVSAAKKRISNALQRFKTKDTEMKTITFLKEPIRLDRVDFKDNTSPTFNVKTVEGSIHKRSRKIKRDVKHQLWLGNAAKIFELSYVYPFIYTNNKYKCFICLEPFLDANILKQHTMDHNQKEMREKLLYNTANNAILKVDVTHLQCRVCDKIFHSLQELKIHLINHAKDIEADTTQDNIIPFRLGYEPFQCQICGDEYLKLRQLIIHMSKHFNNFSCEVCGSVFISKKSLRRHLEIHETGTFPCEKCDKVFSNSTKKALHIRGVHLKHFPRRCPICPERFNSDYMRTKHLRMVHGRTTALNKCMACGKEYDLKYQLQLHIRSVHYQEKNQECPVCHSRFFSKYLLSRHMVIHTGIRNYKCGVCGKAYVRKAHLDQHSKSHRSRGRTSIWQMTLSERQNAATFLECTTVKPFFYQQANYKCFYCNELFPEVHSVLQHTGTHNTPERTCLLKEFLRKGKRVIKVDISGLACRLCHQKYSDLDDIRKHLTAAHNKEFNSAGNGLMAYDLSSTNGMLSCHKCAKSFNSFFLLNQHMNVHFSVVCETCGLGFMSHQRLVNHKIVHQIGVHKCDKCQEVFPNKLKLRYHTFKKHEVTNMKKIKPLKCPHCLERFSEHYRKMTHLKQIHGISFNFDCQVCKAVLPTRRALTEHTTKLHTQRIQCKICGKCFGTRSLLKMHMRGHTGERNFFCTICEKAYMHAKTLRQHMSVHGSVLKFMCSECGSGFQNRNDFNKHMKQWHPQWQLTNAERNNAATFIQHTTVRPFIFMGSSFKCFFCLQYYSEIPALLEHTATHTTENEASILNKYLHKGKRTLQADISKLNCRICNVKFSNLDTIKEHLQAAHAICFFTVSNGITEYNLKLKNKMFVCQLCNKSFHNFSLLNKHMNCHVGKVICEKCGDRFLNQHLLMKHYKESHLYKHFSCKLCDRYFTKRSQLKYHTQIHKGKQRTNLNKCPECLKTFKQHYGKMLHLKEAHGVTKSFECHLCELKFSMRRSLTEHVSKDHTEKHKCEVCSKCYSTEFRLKQHIRGHTSEKNFI</sequence>
<dbReference type="Pfam" id="PF00096">
    <property type="entry name" value="zf-C2H2"/>
    <property type="match status" value="18"/>
</dbReference>
<feature type="domain" description="C2H2-type" evidence="7">
    <location>
        <begin position="2719"/>
        <end position="2746"/>
    </location>
</feature>
<dbReference type="InterPro" id="IPR013087">
    <property type="entry name" value="Znf_C2H2_type"/>
</dbReference>
<feature type="domain" description="C2H2-type" evidence="7">
    <location>
        <begin position="1567"/>
        <end position="1596"/>
    </location>
</feature>
<dbReference type="SMART" id="SM00355">
    <property type="entry name" value="ZnF_C2H2"/>
    <property type="match status" value="183"/>
</dbReference>
<feature type="domain" description="C2H2-type" evidence="7">
    <location>
        <begin position="5148"/>
        <end position="5170"/>
    </location>
</feature>
<feature type="domain" description="C2H2-type" evidence="7">
    <location>
        <begin position="4054"/>
        <end position="4076"/>
    </location>
</feature>
<feature type="domain" description="C2H2-type" evidence="7">
    <location>
        <begin position="1991"/>
        <end position="2018"/>
    </location>
</feature>
<feature type="domain" description="C2H2-type" evidence="7">
    <location>
        <begin position="2061"/>
        <end position="2089"/>
    </location>
</feature>
<dbReference type="GO" id="GO:0005634">
    <property type="term" value="C:nucleus"/>
    <property type="evidence" value="ECO:0007669"/>
    <property type="project" value="UniProtKB-ARBA"/>
</dbReference>
<feature type="domain" description="C2H2-type" evidence="7">
    <location>
        <begin position="3413"/>
        <end position="3441"/>
    </location>
</feature>
<feature type="domain" description="C2H2-type" evidence="7">
    <location>
        <begin position="2553"/>
        <end position="2581"/>
    </location>
</feature>
<feature type="domain" description="C2H2-type" evidence="7">
    <location>
        <begin position="3180"/>
        <end position="3202"/>
    </location>
</feature>
<feature type="domain" description="C2H2-type" evidence="7">
    <location>
        <begin position="3870"/>
        <end position="3897"/>
    </location>
</feature>
<feature type="domain" description="C2H2-type" evidence="7">
    <location>
        <begin position="3154"/>
        <end position="3181"/>
    </location>
</feature>
<feature type="domain" description="C2H2-type" evidence="7">
    <location>
        <begin position="359"/>
        <end position="387"/>
    </location>
</feature>
<feature type="domain" description="C2H2-type" evidence="7">
    <location>
        <begin position="4961"/>
        <end position="4989"/>
    </location>
</feature>
<dbReference type="FunFam" id="3.30.160.60:FF:000110">
    <property type="entry name" value="Zinc finger protein-like"/>
    <property type="match status" value="1"/>
</dbReference>
<feature type="region of interest" description="Disordered" evidence="6">
    <location>
        <begin position="5678"/>
        <end position="5710"/>
    </location>
</feature>
<feature type="domain" description="C2H2-type" evidence="7">
    <location>
        <begin position="3323"/>
        <end position="3350"/>
    </location>
</feature>
<feature type="domain" description="C2H2-type" evidence="7">
    <location>
        <begin position="1904"/>
        <end position="1932"/>
    </location>
</feature>
<feature type="domain" description="C2H2-type" evidence="7">
    <location>
        <begin position="4279"/>
        <end position="4307"/>
    </location>
</feature>
<dbReference type="PROSITE" id="PS00028">
    <property type="entry name" value="ZINC_FINGER_C2H2_1"/>
    <property type="match status" value="138"/>
</dbReference>
<feature type="domain" description="C2H2-type" evidence="7">
    <location>
        <begin position="4131"/>
        <end position="4158"/>
    </location>
</feature>
<feature type="domain" description="C2H2-type" evidence="7">
    <location>
        <begin position="2612"/>
        <end position="2640"/>
    </location>
</feature>
<feature type="domain" description="C2H2-type" evidence="7">
    <location>
        <begin position="2669"/>
        <end position="2696"/>
    </location>
</feature>
<dbReference type="STRING" id="104452.A0A0L7LKX9"/>
<feature type="domain" description="C2H2-type" evidence="7">
    <location>
        <begin position="6586"/>
        <end position="6608"/>
    </location>
</feature>
<feature type="domain" description="C2H2-type" evidence="7">
    <location>
        <begin position="3535"/>
        <end position="3562"/>
    </location>
</feature>
<reference evidence="8 9" key="1">
    <citation type="journal article" date="2015" name="Genome Biol. Evol.">
        <title>The genome of winter moth (Operophtera brumata) provides a genomic perspective on sexual dimorphism and phenology.</title>
        <authorList>
            <person name="Derks M.F."/>
            <person name="Smit S."/>
            <person name="Salis L."/>
            <person name="Schijlen E."/>
            <person name="Bossers A."/>
            <person name="Mateman C."/>
            <person name="Pijl A.S."/>
            <person name="de Ridder D."/>
            <person name="Groenen M.A."/>
            <person name="Visser M.E."/>
            <person name="Megens H.J."/>
        </authorList>
    </citation>
    <scope>NUCLEOTIDE SEQUENCE [LARGE SCALE GENOMIC DNA]</scope>
    <source>
        <strain evidence="8">WM2013NL</strain>
        <tissue evidence="8">Head and thorax</tissue>
    </source>
</reference>
<feature type="domain" description="C2H2-type" evidence="7">
    <location>
        <begin position="987"/>
        <end position="1018"/>
    </location>
</feature>
<feature type="domain" description="C2H2-type" evidence="7">
    <location>
        <begin position="2204"/>
        <end position="2232"/>
    </location>
</feature>
<dbReference type="InterPro" id="IPR036236">
    <property type="entry name" value="Znf_C2H2_sf"/>
</dbReference>
<comment type="caution">
    <text evidence="8">The sequence shown here is derived from an EMBL/GenBank/DDBJ whole genome shotgun (WGS) entry which is preliminary data.</text>
</comment>
<feature type="domain" description="C2H2-type" evidence="7">
    <location>
        <begin position="1087"/>
        <end position="1115"/>
    </location>
</feature>
<evidence type="ECO:0000256" key="3">
    <source>
        <dbReference type="ARBA" id="ARBA00022771"/>
    </source>
</evidence>
<dbReference type="PANTHER" id="PTHR24379:SF121">
    <property type="entry name" value="C2H2-TYPE DOMAIN-CONTAINING PROTEIN"/>
    <property type="match status" value="1"/>
</dbReference>
<feature type="domain" description="C2H2-type" evidence="7">
    <location>
        <begin position="6466"/>
        <end position="6493"/>
    </location>
</feature>
<feature type="domain" description="C2H2-type" evidence="7">
    <location>
        <begin position="5605"/>
        <end position="5632"/>
    </location>
</feature>
<feature type="domain" description="C2H2-type" evidence="7">
    <location>
        <begin position="5489"/>
        <end position="5517"/>
    </location>
</feature>